<dbReference type="InterPro" id="IPR000600">
    <property type="entry name" value="ROK"/>
</dbReference>
<comment type="similarity">
    <text evidence="1">Belongs to the ROK (NagC/XylR) family.</text>
</comment>
<proteinExistence type="inferred from homology"/>
<gene>
    <name evidence="2" type="ORF">QJS35_09745</name>
</gene>
<dbReference type="CDD" id="cd24068">
    <property type="entry name" value="ASKHA_NBD_ROK_FnNanK-like"/>
    <property type="match status" value="1"/>
</dbReference>
<evidence type="ECO:0000313" key="3">
    <source>
        <dbReference type="Proteomes" id="UP001493487"/>
    </source>
</evidence>
<comment type="caution">
    <text evidence="2">The sequence shown here is derived from an EMBL/GenBank/DDBJ whole genome shotgun (WGS) entry which is preliminary data.</text>
</comment>
<keyword evidence="3" id="KW-1185">Reference proteome</keyword>
<dbReference type="InterPro" id="IPR043129">
    <property type="entry name" value="ATPase_NBD"/>
</dbReference>
<dbReference type="EMBL" id="JASKHM010000005">
    <property type="protein sequence ID" value="MEQ4482677.1"/>
    <property type="molecule type" value="Genomic_DNA"/>
</dbReference>
<name>A0ABV1KT88_9BACL</name>
<dbReference type="PANTHER" id="PTHR18964:SF149">
    <property type="entry name" value="BIFUNCTIONAL UDP-N-ACETYLGLUCOSAMINE 2-EPIMERASE_N-ACETYLMANNOSAMINE KINASE"/>
    <property type="match status" value="1"/>
</dbReference>
<accession>A0ABV1KT88</accession>
<dbReference type="Proteomes" id="UP001493487">
    <property type="component" value="Unassembled WGS sequence"/>
</dbReference>
<protein>
    <submittedName>
        <fullName evidence="2">ROK family protein</fullName>
    </submittedName>
</protein>
<evidence type="ECO:0000313" key="2">
    <source>
        <dbReference type="EMBL" id="MEQ4482677.1"/>
    </source>
</evidence>
<reference evidence="2 3" key="1">
    <citation type="journal article" date="2023" name="Genome Announc.">
        <title>Pan-Genome Analyses of the Genus Cohnella and Proposal of the Novel Species Cohnella silvisoli sp. nov., Isolated from Forest Soil.</title>
        <authorList>
            <person name="Wang C."/>
            <person name="Mao L."/>
            <person name="Bao G."/>
            <person name="Zhu H."/>
        </authorList>
    </citation>
    <scope>NUCLEOTIDE SEQUENCE [LARGE SCALE GENOMIC DNA]</scope>
    <source>
        <strain evidence="2 3">NL03-T5-1</strain>
    </source>
</reference>
<sequence length="310" mass="32087">MIAAIGIDIGGTNIKMGVVTREGELLLSGSTPTEADAGAEALVDKLLRIVEASVDRCANEGITLAGIGIGTAGQVNARTGEIAGATANLPGWAGIPLSPRLLEETGLPTMVDNDVNMIALGEAWLGAGKEWDDFLCVALGTGIGGCWISGGKIYHGRDGYAGEIGHIPVAMGGLPCTCGNRGCWEQYASVNALKRMAVERFNESNSAFSDPVVLFKAAKQGDQSAIELIDAYAENISVGLSGLIHVFNPPAIVIGGAISAQGEFLFERIRAMTSSKVMKVFHSPDPVRIVPAVLGDNAGVIGAARRCLIG</sequence>
<dbReference type="PANTHER" id="PTHR18964">
    <property type="entry name" value="ROK (REPRESSOR, ORF, KINASE) FAMILY"/>
    <property type="match status" value="1"/>
</dbReference>
<evidence type="ECO:0000256" key="1">
    <source>
        <dbReference type="ARBA" id="ARBA00006479"/>
    </source>
</evidence>
<dbReference type="Pfam" id="PF00480">
    <property type="entry name" value="ROK"/>
    <property type="match status" value="1"/>
</dbReference>
<dbReference type="SUPFAM" id="SSF53067">
    <property type="entry name" value="Actin-like ATPase domain"/>
    <property type="match status" value="1"/>
</dbReference>
<dbReference type="Gene3D" id="3.30.420.40">
    <property type="match status" value="2"/>
</dbReference>
<dbReference type="RefSeq" id="WP_232185394.1">
    <property type="nucleotide sequence ID" value="NZ_JAIOAP010000005.1"/>
</dbReference>
<organism evidence="2 3">
    <name type="scientific">Cohnella silvisoli</name>
    <dbReference type="NCBI Taxonomy" id="2873699"/>
    <lineage>
        <taxon>Bacteria</taxon>
        <taxon>Bacillati</taxon>
        <taxon>Bacillota</taxon>
        <taxon>Bacilli</taxon>
        <taxon>Bacillales</taxon>
        <taxon>Paenibacillaceae</taxon>
        <taxon>Cohnella</taxon>
    </lineage>
</organism>